<dbReference type="AlphaFoldDB" id="A0A812XD00"/>
<organism evidence="1 2">
    <name type="scientific">Symbiodinium necroappetens</name>
    <dbReference type="NCBI Taxonomy" id="1628268"/>
    <lineage>
        <taxon>Eukaryota</taxon>
        <taxon>Sar</taxon>
        <taxon>Alveolata</taxon>
        <taxon>Dinophyceae</taxon>
        <taxon>Suessiales</taxon>
        <taxon>Symbiodiniaceae</taxon>
        <taxon>Symbiodinium</taxon>
    </lineage>
</organism>
<name>A0A812XD00_9DINO</name>
<reference evidence="1" key="1">
    <citation type="submission" date="2021-02" db="EMBL/GenBank/DDBJ databases">
        <authorList>
            <person name="Dougan E. K."/>
            <person name="Rhodes N."/>
            <person name="Thang M."/>
            <person name="Chan C."/>
        </authorList>
    </citation>
    <scope>NUCLEOTIDE SEQUENCE</scope>
</reference>
<accession>A0A812XD00</accession>
<evidence type="ECO:0000313" key="1">
    <source>
        <dbReference type="EMBL" id="CAE7721069.1"/>
    </source>
</evidence>
<protein>
    <submittedName>
        <fullName evidence="1">Uncharacterized protein</fullName>
    </submittedName>
</protein>
<dbReference type="Proteomes" id="UP000601435">
    <property type="component" value="Unassembled WGS sequence"/>
</dbReference>
<sequence length="529" mass="58693">MFRAVVQLVCSRGDGVPLEFLKLESDGRGVLEKATIGQDTVIACWSESMSEAVALAWDRAVLDHQRLFPSSSREHTCLFDFILWSLEPIPINNKDTKLKTLKSFLSVPAMTLVTHVAKFLDDVYLPWALSHVADPGDDDDDQGPFAIHSTGGTKRRRTGTLTTNVVCAKAADRLFRGKDRWASKALSEVSKTVHVRVGQLAHKICAAWLLMFSVHERNLKAASTSLYPPESVYIDGSDIAEAPTEVVFLWSHELAAGAYGPPGDPDDLGIAAREGLATVVLAGAYTAEMAAAVLTKTINDSNYLEKPCCFKSVSCHVLLLHMELDPHCRQLVIDHHKWIATFLPETGSLPCIFPDVLQQLPPEPLFFLPGTFNEKRSRVEGCTLAPRQACCTHASFCPSNLRTDVDVSGLPCPDNSKANHKRKFEQGDSGLIYITWAKDLKIDVVRELLEDDYLVIQLFVGSTDLTYLLSDFEKEQVAALSEQYKQRWGVDPCLDADLVFFLGDRATYSRMWSAVSGKLPTYRRNPGKY</sequence>
<feature type="non-terminal residue" evidence="1">
    <location>
        <position position="529"/>
    </location>
</feature>
<dbReference type="EMBL" id="CAJNJA010036482">
    <property type="protein sequence ID" value="CAE7721069.1"/>
    <property type="molecule type" value="Genomic_DNA"/>
</dbReference>
<proteinExistence type="predicted"/>
<keyword evidence="2" id="KW-1185">Reference proteome</keyword>
<comment type="caution">
    <text evidence="1">The sequence shown here is derived from an EMBL/GenBank/DDBJ whole genome shotgun (WGS) entry which is preliminary data.</text>
</comment>
<gene>
    <name evidence="1" type="ORF">SNEC2469_LOCUS20792</name>
</gene>
<evidence type="ECO:0000313" key="2">
    <source>
        <dbReference type="Proteomes" id="UP000601435"/>
    </source>
</evidence>